<dbReference type="EMBL" id="BPLQ01009914">
    <property type="protein sequence ID" value="GIY47293.1"/>
    <property type="molecule type" value="Genomic_DNA"/>
</dbReference>
<dbReference type="Proteomes" id="UP001054837">
    <property type="component" value="Unassembled WGS sequence"/>
</dbReference>
<evidence type="ECO:0000313" key="2">
    <source>
        <dbReference type="EMBL" id="GIY47293.1"/>
    </source>
</evidence>
<reference evidence="2 3" key="1">
    <citation type="submission" date="2021-06" db="EMBL/GenBank/DDBJ databases">
        <title>Caerostris darwini draft genome.</title>
        <authorList>
            <person name="Kono N."/>
            <person name="Arakawa K."/>
        </authorList>
    </citation>
    <scope>NUCLEOTIDE SEQUENCE [LARGE SCALE GENOMIC DNA]</scope>
</reference>
<dbReference type="AlphaFoldDB" id="A0AAV4TL44"/>
<accession>A0AAV4TL44</accession>
<comment type="caution">
    <text evidence="2">The sequence shown here is derived from an EMBL/GenBank/DDBJ whole genome shotgun (WGS) entry which is preliminary data.</text>
</comment>
<proteinExistence type="predicted"/>
<feature type="compositionally biased region" description="Low complexity" evidence="1">
    <location>
        <begin position="64"/>
        <end position="79"/>
    </location>
</feature>
<evidence type="ECO:0000313" key="3">
    <source>
        <dbReference type="Proteomes" id="UP001054837"/>
    </source>
</evidence>
<gene>
    <name evidence="2" type="ORF">CDAR_37071</name>
</gene>
<feature type="region of interest" description="Disordered" evidence="1">
    <location>
        <begin position="36"/>
        <end position="81"/>
    </location>
</feature>
<feature type="compositionally biased region" description="Polar residues" evidence="1">
    <location>
        <begin position="54"/>
        <end position="63"/>
    </location>
</feature>
<sequence>MYAERFTISFASISTQTDDTCSISLFLYVQKSFKKSTAKSKSTNTAHYPDKLSTLPSSSSIKQTSNVPNPSTSSSSTSNLLATPRHTNYKFCCDYKKKI</sequence>
<keyword evidence="3" id="KW-1185">Reference proteome</keyword>
<name>A0AAV4TL44_9ARAC</name>
<evidence type="ECO:0000256" key="1">
    <source>
        <dbReference type="SAM" id="MobiDB-lite"/>
    </source>
</evidence>
<organism evidence="2 3">
    <name type="scientific">Caerostris darwini</name>
    <dbReference type="NCBI Taxonomy" id="1538125"/>
    <lineage>
        <taxon>Eukaryota</taxon>
        <taxon>Metazoa</taxon>
        <taxon>Ecdysozoa</taxon>
        <taxon>Arthropoda</taxon>
        <taxon>Chelicerata</taxon>
        <taxon>Arachnida</taxon>
        <taxon>Araneae</taxon>
        <taxon>Araneomorphae</taxon>
        <taxon>Entelegynae</taxon>
        <taxon>Araneoidea</taxon>
        <taxon>Araneidae</taxon>
        <taxon>Caerostris</taxon>
    </lineage>
</organism>
<protein>
    <submittedName>
        <fullName evidence="2">Uncharacterized protein</fullName>
    </submittedName>
</protein>